<feature type="transmembrane region" description="Helical" evidence="1">
    <location>
        <begin position="34"/>
        <end position="52"/>
    </location>
</feature>
<feature type="transmembrane region" description="Helical" evidence="1">
    <location>
        <begin position="58"/>
        <end position="79"/>
    </location>
</feature>
<evidence type="ECO:0008006" key="4">
    <source>
        <dbReference type="Google" id="ProtNLM"/>
    </source>
</evidence>
<protein>
    <recommendedName>
        <fullName evidence="4">DUF3307 domain-containing protein</fullName>
    </recommendedName>
</protein>
<evidence type="ECO:0000313" key="3">
    <source>
        <dbReference type="Proteomes" id="UP000286773"/>
    </source>
</evidence>
<evidence type="ECO:0000313" key="2">
    <source>
        <dbReference type="EMBL" id="RSU09926.1"/>
    </source>
</evidence>
<dbReference type="AlphaFoldDB" id="A0A430APE2"/>
<comment type="caution">
    <text evidence="2">The sequence shown here is derived from an EMBL/GenBank/DDBJ whole genome shotgun (WGS) entry which is preliminary data.</text>
</comment>
<proteinExistence type="predicted"/>
<dbReference type="Pfam" id="PF11750">
    <property type="entry name" value="DUF3307"/>
    <property type="match status" value="1"/>
</dbReference>
<name>A0A430APE2_9ENTE</name>
<dbReference type="EMBL" id="NGKC01000015">
    <property type="protein sequence ID" value="RSU09926.1"/>
    <property type="molecule type" value="Genomic_DNA"/>
</dbReference>
<feature type="transmembrane region" description="Helical" evidence="1">
    <location>
        <begin position="188"/>
        <end position="206"/>
    </location>
</feature>
<sequence length="251" mass="28371">MTTMLQFFFICHLLGDFYLQTDRLAGKKQKNYRYTLQHCVIYSVPYLVVALLGRTRPLLMAVLLLVTIHAAIDLLKCAAERQGASAKIKRQYIYIADQLLHVATLIGVHFFFNRQLPAVENVVASSVVAMTLFLLVLLKPTNITFKTVFAKYQYVPKLNQISEQLVQPAASDRTVDGAGALIGNMERILMGLLLLLQQYAAIGLILTAKSITRYDKISKDQAFSEYYLIGTLFSVTVTFIAYLVIFSFPWR</sequence>
<feature type="transmembrane region" description="Helical" evidence="1">
    <location>
        <begin position="226"/>
        <end position="248"/>
    </location>
</feature>
<keyword evidence="3" id="KW-1185">Reference proteome</keyword>
<keyword evidence="1" id="KW-0472">Membrane</keyword>
<evidence type="ECO:0000256" key="1">
    <source>
        <dbReference type="SAM" id="Phobius"/>
    </source>
</evidence>
<reference evidence="2 3" key="1">
    <citation type="submission" date="2017-05" db="EMBL/GenBank/DDBJ databases">
        <title>Vagococcus spp. assemblies.</title>
        <authorList>
            <person name="Gulvik C.A."/>
        </authorList>
    </citation>
    <scope>NUCLEOTIDE SEQUENCE [LARGE SCALE GENOMIC DNA]</scope>
    <source>
        <strain evidence="2 3">LMG 24798</strain>
    </source>
</reference>
<dbReference type="RefSeq" id="WP_245986076.1">
    <property type="nucleotide sequence ID" value="NZ_NGKC01000015.1"/>
</dbReference>
<keyword evidence="1" id="KW-0812">Transmembrane</keyword>
<gene>
    <name evidence="2" type="ORF">CBF27_11545</name>
</gene>
<feature type="transmembrane region" description="Helical" evidence="1">
    <location>
        <begin position="91"/>
        <end position="112"/>
    </location>
</feature>
<accession>A0A430APE2</accession>
<organism evidence="2 3">
    <name type="scientific">Vagococcus acidifermentans</name>
    <dbReference type="NCBI Taxonomy" id="564710"/>
    <lineage>
        <taxon>Bacteria</taxon>
        <taxon>Bacillati</taxon>
        <taxon>Bacillota</taxon>
        <taxon>Bacilli</taxon>
        <taxon>Lactobacillales</taxon>
        <taxon>Enterococcaceae</taxon>
        <taxon>Vagococcus</taxon>
    </lineage>
</organism>
<dbReference type="InterPro" id="IPR021737">
    <property type="entry name" value="Phage_phiKZ_Orf197"/>
</dbReference>
<feature type="transmembrane region" description="Helical" evidence="1">
    <location>
        <begin position="118"/>
        <end position="138"/>
    </location>
</feature>
<dbReference type="Proteomes" id="UP000286773">
    <property type="component" value="Unassembled WGS sequence"/>
</dbReference>
<keyword evidence="1" id="KW-1133">Transmembrane helix</keyword>